<dbReference type="Pfam" id="PF21863">
    <property type="entry name" value="HTH_67"/>
    <property type="match status" value="1"/>
</dbReference>
<evidence type="ECO:0008006" key="3">
    <source>
        <dbReference type="Google" id="ProtNLM"/>
    </source>
</evidence>
<name>A0ABP6V5S7_9ACTN</name>
<evidence type="ECO:0000313" key="2">
    <source>
        <dbReference type="Proteomes" id="UP001500630"/>
    </source>
</evidence>
<dbReference type="Proteomes" id="UP001500630">
    <property type="component" value="Unassembled WGS sequence"/>
</dbReference>
<dbReference type="InterPro" id="IPR036388">
    <property type="entry name" value="WH-like_DNA-bd_sf"/>
</dbReference>
<dbReference type="EMBL" id="BAABDQ010000001">
    <property type="protein sequence ID" value="GAA3529483.1"/>
    <property type="molecule type" value="Genomic_DNA"/>
</dbReference>
<dbReference type="InterPro" id="IPR036390">
    <property type="entry name" value="WH_DNA-bd_sf"/>
</dbReference>
<keyword evidence="2" id="KW-1185">Reference proteome</keyword>
<sequence>MGYWLKHLDNLLESSMEQALQGVSRREWQLLNAAALDETWPLPFQGIDEAEARLAARGWLADGRLTDAGRAAHAEIAEQVGGFRRQVTEGVTQEEYQATVGVLRRMVANLDHGRGSAAGSGEDQVEKIVLP</sequence>
<protein>
    <recommendedName>
        <fullName evidence="3">MarR family transcriptional regulator</fullName>
    </recommendedName>
</protein>
<dbReference type="Gene3D" id="1.10.10.10">
    <property type="entry name" value="Winged helix-like DNA-binding domain superfamily/Winged helix DNA-binding domain"/>
    <property type="match status" value="1"/>
</dbReference>
<evidence type="ECO:0000313" key="1">
    <source>
        <dbReference type="EMBL" id="GAA3529483.1"/>
    </source>
</evidence>
<organism evidence="1 2">
    <name type="scientific">Nonomuraea rosea</name>
    <dbReference type="NCBI Taxonomy" id="638574"/>
    <lineage>
        <taxon>Bacteria</taxon>
        <taxon>Bacillati</taxon>
        <taxon>Actinomycetota</taxon>
        <taxon>Actinomycetes</taxon>
        <taxon>Streptosporangiales</taxon>
        <taxon>Streptosporangiaceae</taxon>
        <taxon>Nonomuraea</taxon>
    </lineage>
</organism>
<dbReference type="SUPFAM" id="SSF46785">
    <property type="entry name" value="Winged helix' DNA-binding domain"/>
    <property type="match status" value="1"/>
</dbReference>
<comment type="caution">
    <text evidence="1">The sequence shown here is derived from an EMBL/GenBank/DDBJ whole genome shotgun (WGS) entry which is preliminary data.</text>
</comment>
<reference evidence="2" key="1">
    <citation type="journal article" date="2019" name="Int. J. Syst. Evol. Microbiol.">
        <title>The Global Catalogue of Microorganisms (GCM) 10K type strain sequencing project: providing services to taxonomists for standard genome sequencing and annotation.</title>
        <authorList>
            <consortium name="The Broad Institute Genomics Platform"/>
            <consortium name="The Broad Institute Genome Sequencing Center for Infectious Disease"/>
            <person name="Wu L."/>
            <person name="Ma J."/>
        </authorList>
    </citation>
    <scope>NUCLEOTIDE SEQUENCE [LARGE SCALE GENOMIC DNA]</scope>
    <source>
        <strain evidence="2">JCM 17326</strain>
    </source>
</reference>
<proteinExistence type="predicted"/>
<gene>
    <name evidence="1" type="ORF">GCM10022419_005520</name>
</gene>
<accession>A0ABP6V5S7</accession>
<dbReference type="InterPro" id="IPR054058">
    <property type="entry name" value="HTH_67"/>
</dbReference>